<dbReference type="RefSeq" id="WP_015707953.1">
    <property type="nucleotide sequence ID" value="NC_015578.1"/>
</dbReference>
<accession>F5YIG6</accession>
<organism evidence="1 2">
    <name type="scientific">Treponema primitia (strain ATCC BAA-887 / DSM 12427 / ZAS-2)</name>
    <dbReference type="NCBI Taxonomy" id="545694"/>
    <lineage>
        <taxon>Bacteria</taxon>
        <taxon>Pseudomonadati</taxon>
        <taxon>Spirochaetota</taxon>
        <taxon>Spirochaetia</taxon>
        <taxon>Spirochaetales</taxon>
        <taxon>Treponemataceae</taxon>
        <taxon>Treponema</taxon>
    </lineage>
</organism>
<sequence length="259" mass="29880">MKYKTKQLVDRFVQVLSKWSGVECVSLNEAALPDTLDPYFALILDVFYFGALPGPDERCGLYGDDVAAFETSNQGKKDRFLIGDIPVRIEYKETGKIDELVNIADIKLDQLWLIKDSGTYGYYRLAYGEILFHRTAWIEKIRERLHNLDISFWEAMRDIHQSKMEHFLSDLGAALFQNDDFYYLISSAGFIKAACVTLFCINHRFEPSHRAYDKQIRELPILPESFSAQLETFLRSEGDTTMERKYSLAQLMARGIIAL</sequence>
<dbReference type="EMBL" id="CP001843">
    <property type="protein sequence ID" value="AEF85785.1"/>
    <property type="molecule type" value="Genomic_DNA"/>
</dbReference>
<evidence type="ECO:0000313" key="1">
    <source>
        <dbReference type="EMBL" id="AEF85785.1"/>
    </source>
</evidence>
<keyword evidence="2" id="KW-1185">Reference proteome</keyword>
<dbReference type="KEGG" id="tpi:TREPR_2237"/>
<dbReference type="HOGENOM" id="CLU_1045491_0_0_12"/>
<dbReference type="eggNOG" id="ENOG5033UH0">
    <property type="taxonomic scope" value="Bacteria"/>
</dbReference>
<reference evidence="1 2" key="2">
    <citation type="journal article" date="2011" name="ISME J.">
        <title>RNA-seq reveals cooperative metabolic interactions between two termite-gut spirochete species in co-culture.</title>
        <authorList>
            <person name="Rosenthal A.Z."/>
            <person name="Matson E.G."/>
            <person name="Eldar A."/>
            <person name="Leadbetter J.R."/>
        </authorList>
    </citation>
    <scope>NUCLEOTIDE SEQUENCE [LARGE SCALE GENOMIC DNA]</scope>
    <source>
        <strain evidence="2">ATCC BAA-887 / DSM 12427 / ZAS-2</strain>
    </source>
</reference>
<evidence type="ECO:0008006" key="3">
    <source>
        <dbReference type="Google" id="ProtNLM"/>
    </source>
</evidence>
<gene>
    <name evidence="1" type="ordered locus">TREPR_2237</name>
</gene>
<dbReference type="OrthoDB" id="358152at2"/>
<dbReference type="AlphaFoldDB" id="F5YIG6"/>
<reference evidence="2" key="1">
    <citation type="submission" date="2009-12" db="EMBL/GenBank/DDBJ databases">
        <title>Complete sequence of Treponema primitia strain ZAS-2.</title>
        <authorList>
            <person name="Tetu S.G."/>
            <person name="Matson E."/>
            <person name="Ren Q."/>
            <person name="Seshadri R."/>
            <person name="Elbourne L."/>
            <person name="Hassan K.A."/>
            <person name="Durkin A."/>
            <person name="Radune D."/>
            <person name="Mohamoud Y."/>
            <person name="Shay R."/>
            <person name="Jin S."/>
            <person name="Zhang X."/>
            <person name="Lucey K."/>
            <person name="Ballor N.R."/>
            <person name="Ottesen E."/>
            <person name="Rosenthal R."/>
            <person name="Allen A."/>
            <person name="Leadbetter J.R."/>
            <person name="Paulsen I.T."/>
        </authorList>
    </citation>
    <scope>NUCLEOTIDE SEQUENCE [LARGE SCALE GENOMIC DNA]</scope>
    <source>
        <strain evidence="2">ATCC BAA-887 / DSM 12427 / ZAS-2</strain>
    </source>
</reference>
<name>F5YIG6_TREPZ</name>
<dbReference type="Proteomes" id="UP000009223">
    <property type="component" value="Chromosome"/>
</dbReference>
<protein>
    <recommendedName>
        <fullName evidence="3">DUF4037 domain-containing protein</fullName>
    </recommendedName>
</protein>
<dbReference type="STRING" id="545694.TREPR_2237"/>
<evidence type="ECO:0000313" key="2">
    <source>
        <dbReference type="Proteomes" id="UP000009223"/>
    </source>
</evidence>
<proteinExistence type="predicted"/>